<keyword evidence="1 4" id="KW-0328">Glycosyltransferase</keyword>
<reference evidence="6 7" key="1">
    <citation type="journal article" date="2019" name="Front. Microbiol.">
        <title>Thermoanaerosceptrum fracticalcis gen. nov. sp. nov., a Novel Fumarate-Fermenting Microorganism From a Deep Fractured Carbonate Aquifer of the US Great Basin.</title>
        <authorList>
            <person name="Hamilton-Brehm S.D."/>
            <person name="Stewart L.E."/>
            <person name="Zavarin M."/>
            <person name="Caldwell M."/>
            <person name="Lawson P.A."/>
            <person name="Onstott T.C."/>
            <person name="Grzymski J."/>
            <person name="Neveux I."/>
            <person name="Lollar B.S."/>
            <person name="Russell C.E."/>
            <person name="Moser D.P."/>
        </authorList>
    </citation>
    <scope>NUCLEOTIDE SEQUENCE [LARGE SCALE GENOMIC DNA]</scope>
    <source>
        <strain evidence="6 7">DRI-13</strain>
    </source>
</reference>
<feature type="binding site" evidence="4">
    <location>
        <begin position="51"/>
        <end position="52"/>
    </location>
    <ligand>
        <name>phosphate</name>
        <dbReference type="ChEBI" id="CHEBI:43474"/>
    </ligand>
</feature>
<dbReference type="GO" id="GO:0005829">
    <property type="term" value="C:cytosol"/>
    <property type="evidence" value="ECO:0007669"/>
    <property type="project" value="TreeGrafter"/>
</dbReference>
<dbReference type="CDD" id="cd09010">
    <property type="entry name" value="MTAP_SsMTAPII_like_MTIP"/>
    <property type="match status" value="1"/>
</dbReference>
<evidence type="ECO:0000256" key="4">
    <source>
        <dbReference type="HAMAP-Rule" id="MF_01963"/>
    </source>
</evidence>
<evidence type="ECO:0000313" key="7">
    <source>
        <dbReference type="Proteomes" id="UP000515847"/>
    </source>
</evidence>
<organism evidence="6 7">
    <name type="scientific">Thermanaerosceptrum fracticalcis</name>
    <dbReference type="NCBI Taxonomy" id="1712410"/>
    <lineage>
        <taxon>Bacteria</taxon>
        <taxon>Bacillati</taxon>
        <taxon>Bacillota</taxon>
        <taxon>Clostridia</taxon>
        <taxon>Eubacteriales</taxon>
        <taxon>Peptococcaceae</taxon>
        <taxon>Thermanaerosceptrum</taxon>
    </lineage>
</organism>
<keyword evidence="7" id="KW-1185">Reference proteome</keyword>
<comment type="pathway">
    <text evidence="4">Purine metabolism; purine nucleoside salvage.</text>
</comment>
<comment type="catalytic activity">
    <reaction evidence="4">
        <text>a purine D-ribonucleoside + phosphate = a purine nucleobase + alpha-D-ribose 1-phosphate</text>
        <dbReference type="Rhea" id="RHEA:19805"/>
        <dbReference type="ChEBI" id="CHEBI:26386"/>
        <dbReference type="ChEBI" id="CHEBI:43474"/>
        <dbReference type="ChEBI" id="CHEBI:57720"/>
        <dbReference type="ChEBI" id="CHEBI:142355"/>
        <dbReference type="EC" id="2.4.2.1"/>
    </reaction>
</comment>
<dbReference type="Gene3D" id="3.40.50.1580">
    <property type="entry name" value="Nucleoside phosphorylase domain"/>
    <property type="match status" value="1"/>
</dbReference>
<evidence type="ECO:0000259" key="5">
    <source>
        <dbReference type="Pfam" id="PF01048"/>
    </source>
</evidence>
<comment type="caution">
    <text evidence="4">Lacks conserved residue(s) required for the propagation of feature annotation.</text>
</comment>
<evidence type="ECO:0000256" key="1">
    <source>
        <dbReference type="ARBA" id="ARBA00022676"/>
    </source>
</evidence>
<keyword evidence="2 4" id="KW-0808">Transferase</keyword>
<dbReference type="Proteomes" id="UP000515847">
    <property type="component" value="Chromosome"/>
</dbReference>
<evidence type="ECO:0000256" key="2">
    <source>
        <dbReference type="ARBA" id="ARBA00022679"/>
    </source>
</evidence>
<name>A0A7G6E8B4_THEFR</name>
<dbReference type="PANTHER" id="PTHR42679:SF2">
    <property type="entry name" value="S-METHYL-5'-THIOADENOSINE PHOSPHORYLASE"/>
    <property type="match status" value="1"/>
</dbReference>
<dbReference type="GO" id="GO:0017061">
    <property type="term" value="F:S-methyl-5-thioadenosine phosphorylase activity"/>
    <property type="evidence" value="ECO:0007669"/>
    <property type="project" value="InterPro"/>
</dbReference>
<dbReference type="FunFam" id="3.40.50.1580:FF:000012">
    <property type="entry name" value="Probable 6-oxopurine nucleoside phosphorylase"/>
    <property type="match status" value="1"/>
</dbReference>
<dbReference type="GO" id="GO:0019509">
    <property type="term" value="P:L-methionine salvage from methylthioadenosine"/>
    <property type="evidence" value="ECO:0007669"/>
    <property type="project" value="TreeGrafter"/>
</dbReference>
<accession>A0A7G6E8B4</accession>
<dbReference type="InterPro" id="IPR000845">
    <property type="entry name" value="Nucleoside_phosphorylase_d"/>
</dbReference>
<gene>
    <name evidence="6" type="primary">mtnP</name>
    <name evidence="6" type="ORF">BR63_06210</name>
</gene>
<feature type="site" description="Important for substrate specificity" evidence="4">
    <location>
        <position position="220"/>
    </location>
</feature>
<feature type="domain" description="Nucleoside phosphorylase" evidence="5">
    <location>
        <begin position="5"/>
        <end position="242"/>
    </location>
</feature>
<dbReference type="PANTHER" id="PTHR42679">
    <property type="entry name" value="S-METHYL-5'-THIOADENOSINE PHOSPHORYLASE"/>
    <property type="match status" value="1"/>
</dbReference>
<dbReference type="InterPro" id="IPR010044">
    <property type="entry name" value="MTAP"/>
</dbReference>
<dbReference type="KEGG" id="tfr:BR63_06210"/>
<feature type="binding site" evidence="4">
    <location>
        <position position="184"/>
    </location>
    <ligand>
        <name>substrate</name>
    </ligand>
</feature>
<evidence type="ECO:0000313" key="6">
    <source>
        <dbReference type="EMBL" id="QNB48318.1"/>
    </source>
</evidence>
<comment type="function">
    <text evidence="4">Purine nucleoside phosphorylase which is highly specific for 6-oxopurine nucleosides. Cleaves guanosine or inosine to respective bases and sugar-1-phosphate molecules. Involved in purine salvage.</text>
</comment>
<feature type="binding site" evidence="4">
    <location>
        <position position="11"/>
    </location>
    <ligand>
        <name>phosphate</name>
        <dbReference type="ChEBI" id="CHEBI:43474"/>
    </ligand>
</feature>
<dbReference type="HAMAP" id="MF_01963">
    <property type="entry name" value="MTAP"/>
    <property type="match status" value="1"/>
</dbReference>
<evidence type="ECO:0000256" key="3">
    <source>
        <dbReference type="ARBA" id="ARBA00022726"/>
    </source>
</evidence>
<protein>
    <recommendedName>
        <fullName evidence="4">Probable 6-oxopurine nucleoside phosphorylase</fullName>
        <ecNumber evidence="4">2.4.2.1</ecNumber>
    </recommendedName>
    <alternativeName>
        <fullName evidence="4">Purine nucleoside phosphorylase</fullName>
        <shortName evidence="4">PNP</shortName>
    </alternativeName>
</protein>
<dbReference type="RefSeq" id="WP_034422882.1">
    <property type="nucleotide sequence ID" value="NZ_CP045798.1"/>
</dbReference>
<dbReference type="AlphaFoldDB" id="A0A7G6E8B4"/>
<sequence>MKVDLAVIGGTGVYKADMLEQVKDVEVETPYGKVNLIAGFYKGRSVAFLARHGKGHSVPPHLVNYRANIMALKKLGAKRVIATAAVGSLNEKMGPKDFVIVDQFLDFTKSRPQTFFEGGPQGVLHVDVTDPYCREVRQFLLQKARELNFRVHDGGSYVCTEGPRFETPAEIKMFKVLGGDLVGMTSVPEVVLAREAGLCYATVAMVTNFAAGISPDPLTHGEVLQVMNELSANISQLIMTVLETIPLEGNCTCGKGPGEAGKF</sequence>
<dbReference type="UniPathway" id="UPA00606"/>
<dbReference type="Pfam" id="PF01048">
    <property type="entry name" value="PNP_UDP_1"/>
    <property type="match status" value="1"/>
</dbReference>
<feature type="site" description="Important for substrate specificity" evidence="4">
    <location>
        <position position="166"/>
    </location>
</feature>
<dbReference type="NCBIfam" id="TIGR01694">
    <property type="entry name" value="MTAP"/>
    <property type="match status" value="1"/>
</dbReference>
<dbReference type="EMBL" id="CP045798">
    <property type="protein sequence ID" value="QNB48318.1"/>
    <property type="molecule type" value="Genomic_DNA"/>
</dbReference>
<feature type="binding site" evidence="4">
    <location>
        <position position="185"/>
    </location>
    <ligand>
        <name>phosphate</name>
        <dbReference type="ChEBI" id="CHEBI:43474"/>
    </ligand>
</feature>
<proteinExistence type="inferred from homology"/>
<comment type="similarity">
    <text evidence="4">Belongs to the PNP/MTAP phosphorylase family. MTAP subfamily.</text>
</comment>
<dbReference type="InterPro" id="IPR035994">
    <property type="entry name" value="Nucleoside_phosphorylase_sf"/>
</dbReference>
<keyword evidence="3 4" id="KW-0660">Purine salvage</keyword>
<dbReference type="EC" id="2.4.2.1" evidence="4"/>
<comment type="miscellaneous">
    <text evidence="4">Although this enzyme belongs to the family of MTA phosphorylases based on sequence homology, it has been shown that conserved amino acid substitutions in the substrate binding pocket convert the substrate specificity of this enzyme from 6-aminopurines to 6-oxopurines.</text>
</comment>
<dbReference type="SUPFAM" id="SSF53167">
    <property type="entry name" value="Purine and uridine phosphorylases"/>
    <property type="match status" value="1"/>
</dbReference>
<comment type="subunit">
    <text evidence="4">Homohexamer. Dimer of a homotrimer.</text>
</comment>
<dbReference type="NCBIfam" id="NF006599">
    <property type="entry name" value="PRK09136.1"/>
    <property type="match status" value="1"/>
</dbReference>
<feature type="binding site" evidence="4">
    <location>
        <begin position="208"/>
        <end position="210"/>
    </location>
    <ligand>
        <name>substrate</name>
    </ligand>
</feature>
<dbReference type="GO" id="GO:0006166">
    <property type="term" value="P:purine ribonucleoside salvage"/>
    <property type="evidence" value="ECO:0007669"/>
    <property type="project" value="UniProtKB-UniRule"/>
</dbReference>
<dbReference type="OrthoDB" id="1523230at2"/>